<reference evidence="12 13" key="1">
    <citation type="submission" date="2020-02" db="EMBL/GenBank/DDBJ databases">
        <authorList>
            <person name="Ma Q."/>
            <person name="Huang Y."/>
            <person name="Song X."/>
            <person name="Pei D."/>
        </authorList>
    </citation>
    <scope>NUCLEOTIDE SEQUENCE [LARGE SCALE GENOMIC DNA]</scope>
    <source>
        <strain evidence="12">Sxm20200214</strain>
        <tissue evidence="12">Leaf</tissue>
    </source>
</reference>
<dbReference type="InterPro" id="IPR001611">
    <property type="entry name" value="Leu-rich_rpt"/>
</dbReference>
<keyword evidence="6 11" id="KW-1133">Transmembrane helix</keyword>
<dbReference type="PANTHER" id="PTHR27000:SF616">
    <property type="entry name" value="LRR RECEPTOR-LIKE SERINE_THREONINE-PROTEIN KINASE FLS2"/>
    <property type="match status" value="1"/>
</dbReference>
<evidence type="ECO:0000313" key="13">
    <source>
        <dbReference type="Proteomes" id="UP000886595"/>
    </source>
</evidence>
<dbReference type="EMBL" id="JAAMPC010000002">
    <property type="protein sequence ID" value="KAG2324879.1"/>
    <property type="molecule type" value="Genomic_DNA"/>
</dbReference>
<evidence type="ECO:0000256" key="7">
    <source>
        <dbReference type="ARBA" id="ARBA00023136"/>
    </source>
</evidence>
<gene>
    <name evidence="12" type="ORF">Bca52824_007607</name>
</gene>
<keyword evidence="8" id="KW-0675">Receptor</keyword>
<dbReference type="SUPFAM" id="SSF52058">
    <property type="entry name" value="L domain-like"/>
    <property type="match status" value="1"/>
</dbReference>
<dbReference type="OrthoDB" id="1740823at2759"/>
<comment type="subcellular location">
    <subcellularLocation>
        <location evidence="1">Membrane</location>
        <topology evidence="1">Single-pass type I membrane protein</topology>
    </subcellularLocation>
</comment>
<sequence>MKLRVRSSFHDNNLGGSILNLRGVQLFNNRLSGSIPASLGLSRFLQTVDLSNNLLSEAIPQNLADSTKLLRLNLSFNSLSGQIPESEYQNIIIIASGALIIVLLILVFVLLCCVLRKKPEKSKPKGLEARQGAAAAKTEKGGEAELEEETPEGS</sequence>
<protein>
    <submittedName>
        <fullName evidence="12">Uncharacterized protein</fullName>
    </submittedName>
</protein>
<evidence type="ECO:0000256" key="3">
    <source>
        <dbReference type="ARBA" id="ARBA00022692"/>
    </source>
</evidence>
<dbReference type="Pfam" id="PF00560">
    <property type="entry name" value="LRR_1"/>
    <property type="match status" value="3"/>
</dbReference>
<feature type="region of interest" description="Disordered" evidence="10">
    <location>
        <begin position="120"/>
        <end position="154"/>
    </location>
</feature>
<dbReference type="PANTHER" id="PTHR27000">
    <property type="entry name" value="LEUCINE-RICH REPEAT RECEPTOR-LIKE PROTEIN KINASE FAMILY PROTEIN-RELATED"/>
    <property type="match status" value="1"/>
</dbReference>
<evidence type="ECO:0000256" key="4">
    <source>
        <dbReference type="ARBA" id="ARBA00022729"/>
    </source>
</evidence>
<dbReference type="GO" id="GO:0016020">
    <property type="term" value="C:membrane"/>
    <property type="evidence" value="ECO:0007669"/>
    <property type="project" value="UniProtKB-SubCell"/>
</dbReference>
<dbReference type="Proteomes" id="UP000886595">
    <property type="component" value="Unassembled WGS sequence"/>
</dbReference>
<accession>A0A8X8B5H6</accession>
<dbReference type="Gene3D" id="3.80.10.10">
    <property type="entry name" value="Ribonuclease Inhibitor"/>
    <property type="match status" value="1"/>
</dbReference>
<evidence type="ECO:0000256" key="5">
    <source>
        <dbReference type="ARBA" id="ARBA00022737"/>
    </source>
</evidence>
<keyword evidence="4" id="KW-0732">Signal</keyword>
<dbReference type="InterPro" id="IPR032675">
    <property type="entry name" value="LRR_dom_sf"/>
</dbReference>
<evidence type="ECO:0000256" key="9">
    <source>
        <dbReference type="ARBA" id="ARBA00023180"/>
    </source>
</evidence>
<dbReference type="AlphaFoldDB" id="A0A8X8B5H6"/>
<evidence type="ECO:0000256" key="6">
    <source>
        <dbReference type="ARBA" id="ARBA00022989"/>
    </source>
</evidence>
<feature type="compositionally biased region" description="Acidic residues" evidence="10">
    <location>
        <begin position="144"/>
        <end position="154"/>
    </location>
</feature>
<proteinExistence type="predicted"/>
<keyword evidence="13" id="KW-1185">Reference proteome</keyword>
<name>A0A8X8B5H6_BRACI</name>
<keyword evidence="9" id="KW-0325">Glycoprotein</keyword>
<feature type="transmembrane region" description="Helical" evidence="11">
    <location>
        <begin position="91"/>
        <end position="115"/>
    </location>
</feature>
<evidence type="ECO:0000313" key="12">
    <source>
        <dbReference type="EMBL" id="KAG2324879.1"/>
    </source>
</evidence>
<evidence type="ECO:0000256" key="8">
    <source>
        <dbReference type="ARBA" id="ARBA00023170"/>
    </source>
</evidence>
<evidence type="ECO:0000256" key="2">
    <source>
        <dbReference type="ARBA" id="ARBA00022614"/>
    </source>
</evidence>
<evidence type="ECO:0000256" key="1">
    <source>
        <dbReference type="ARBA" id="ARBA00004479"/>
    </source>
</evidence>
<evidence type="ECO:0000256" key="10">
    <source>
        <dbReference type="SAM" id="MobiDB-lite"/>
    </source>
</evidence>
<keyword evidence="5" id="KW-0677">Repeat</keyword>
<evidence type="ECO:0000256" key="11">
    <source>
        <dbReference type="SAM" id="Phobius"/>
    </source>
</evidence>
<keyword evidence="2" id="KW-0433">Leucine-rich repeat</keyword>
<comment type="caution">
    <text evidence="12">The sequence shown here is derived from an EMBL/GenBank/DDBJ whole genome shotgun (WGS) entry which is preliminary data.</text>
</comment>
<organism evidence="12 13">
    <name type="scientific">Brassica carinata</name>
    <name type="common">Ethiopian mustard</name>
    <name type="synonym">Abyssinian cabbage</name>
    <dbReference type="NCBI Taxonomy" id="52824"/>
    <lineage>
        <taxon>Eukaryota</taxon>
        <taxon>Viridiplantae</taxon>
        <taxon>Streptophyta</taxon>
        <taxon>Embryophyta</taxon>
        <taxon>Tracheophyta</taxon>
        <taxon>Spermatophyta</taxon>
        <taxon>Magnoliopsida</taxon>
        <taxon>eudicotyledons</taxon>
        <taxon>Gunneridae</taxon>
        <taxon>Pentapetalae</taxon>
        <taxon>rosids</taxon>
        <taxon>malvids</taxon>
        <taxon>Brassicales</taxon>
        <taxon>Brassicaceae</taxon>
        <taxon>Brassiceae</taxon>
        <taxon>Brassica</taxon>
    </lineage>
</organism>
<keyword evidence="3 11" id="KW-0812">Transmembrane</keyword>
<keyword evidence="7 11" id="KW-0472">Membrane</keyword>